<dbReference type="RefSeq" id="WP_149088789.1">
    <property type="nucleotide sequence ID" value="NZ_VKKY01000001.1"/>
</dbReference>
<name>A0A5B6TET0_9BACT</name>
<dbReference type="InterPro" id="IPR014982">
    <property type="entry name" value="GSCFA"/>
</dbReference>
<feature type="domain" description="GSCFA" evidence="1">
    <location>
        <begin position="22"/>
        <end position="258"/>
    </location>
</feature>
<organism evidence="2 3">
    <name type="scientific">Rufibacter hautae</name>
    <dbReference type="NCBI Taxonomy" id="2595005"/>
    <lineage>
        <taxon>Bacteria</taxon>
        <taxon>Pseudomonadati</taxon>
        <taxon>Bacteroidota</taxon>
        <taxon>Cytophagia</taxon>
        <taxon>Cytophagales</taxon>
        <taxon>Hymenobacteraceae</taxon>
        <taxon>Rufibacter</taxon>
    </lineage>
</organism>
<evidence type="ECO:0000259" key="1">
    <source>
        <dbReference type="Pfam" id="PF08885"/>
    </source>
</evidence>
<comment type="caution">
    <text evidence="2">The sequence shown here is derived from an EMBL/GenBank/DDBJ whole genome shotgun (WGS) entry which is preliminary data.</text>
</comment>
<dbReference type="Proteomes" id="UP000324133">
    <property type="component" value="Unassembled WGS sequence"/>
</dbReference>
<protein>
    <submittedName>
        <fullName evidence="2">GSCFA domain-containing protein</fullName>
    </submittedName>
</protein>
<dbReference type="SUPFAM" id="SSF52266">
    <property type="entry name" value="SGNH hydrolase"/>
    <property type="match status" value="1"/>
</dbReference>
<dbReference type="AlphaFoldDB" id="A0A5B6TET0"/>
<dbReference type="OrthoDB" id="9807687at2"/>
<evidence type="ECO:0000313" key="2">
    <source>
        <dbReference type="EMBL" id="KAA3439144.1"/>
    </source>
</evidence>
<dbReference type="Pfam" id="PF08885">
    <property type="entry name" value="GSCFA"/>
    <property type="match status" value="1"/>
</dbReference>
<reference evidence="2 3" key="1">
    <citation type="submission" date="2019-07" db="EMBL/GenBank/DDBJ databases">
        <title>Rufibacter sp. nov., isolated from lake sediment.</title>
        <authorList>
            <person name="Qu J.-H."/>
        </authorList>
    </citation>
    <scope>NUCLEOTIDE SEQUENCE [LARGE SCALE GENOMIC DNA]</scope>
    <source>
        <strain evidence="2 3">NBS58-1</strain>
    </source>
</reference>
<evidence type="ECO:0000313" key="3">
    <source>
        <dbReference type="Proteomes" id="UP000324133"/>
    </source>
</evidence>
<dbReference type="EMBL" id="VKKY01000001">
    <property type="protein sequence ID" value="KAA3439144.1"/>
    <property type="molecule type" value="Genomic_DNA"/>
</dbReference>
<dbReference type="GO" id="GO:0016788">
    <property type="term" value="F:hydrolase activity, acting on ester bonds"/>
    <property type="evidence" value="ECO:0007669"/>
    <property type="project" value="UniProtKB-ARBA"/>
</dbReference>
<gene>
    <name evidence="2" type="ORF">FOA19_00205</name>
</gene>
<keyword evidence="3" id="KW-1185">Reference proteome</keyword>
<accession>A0A5B6TET0</accession>
<dbReference type="Gene3D" id="3.40.50.1110">
    <property type="entry name" value="SGNH hydrolase"/>
    <property type="match status" value="1"/>
</dbReference>
<dbReference type="InterPro" id="IPR036514">
    <property type="entry name" value="SGNH_hydro_sf"/>
</dbReference>
<proteinExistence type="predicted"/>
<sequence>MQFRTEINVSPATQRLSRTQGIFTIGSCFAEVMGRRLQEAKANALVNPFGTVFNPVSIHKLLRAVLEQDESGLEEGLVQHNGIWYHYDFHSSFSHPEPEALLQMLRHRLRHAQTFLKQSQAVMLTWGTAYIYERQDTGVLVANCHKVPQKAFTKRLLSLEEITADTRKTLELLQRHCPDIQVILTVSPVRHLKDTLPLNSVSKSLLRVAAHLAQEQHPNLTYFPAYELLLDDLRDYRFYADDLLHPTPMAENYIWEKFLQAYADEAFLQFLSRWTEVQRELAHKSFHPDSPAHQKFLQKLLQKLTNLAHEADVQAEIDTVQRQLRMQ</sequence>